<protein>
    <submittedName>
        <fullName evidence="1">Uncharacterized protein</fullName>
    </submittedName>
</protein>
<reference evidence="1 2" key="1">
    <citation type="submission" date="2015-01" db="EMBL/GenBank/DDBJ databases">
        <title>Enhanced salinomycin production by adjusting the supply of polyketide extender units in Streptomyce albus DSM 41398.</title>
        <authorList>
            <person name="Lu C."/>
        </authorList>
    </citation>
    <scope>NUCLEOTIDE SEQUENCE [LARGE SCALE GENOMIC DNA]</scope>
    <source>
        <strain evidence="2">ATCC 21838 / DSM 41398 / FERM P-419 / JCM 4703 / NBRC 107858</strain>
    </source>
</reference>
<keyword evidence="2" id="KW-1185">Reference proteome</keyword>
<organism evidence="1 2">
    <name type="scientific">Streptomyces albus (strain ATCC 21838 / DSM 41398 / FERM P-419 / JCM 4703 / NBRC 107858)</name>
    <dbReference type="NCBI Taxonomy" id="1081613"/>
    <lineage>
        <taxon>Bacteria</taxon>
        <taxon>Bacillati</taxon>
        <taxon>Actinomycetota</taxon>
        <taxon>Actinomycetes</taxon>
        <taxon>Kitasatosporales</taxon>
        <taxon>Streptomycetaceae</taxon>
        <taxon>Streptomyces</taxon>
    </lineage>
</organism>
<gene>
    <name evidence="1" type="ORF">SLNWT_1422</name>
</gene>
<name>A0A0B5EHY2_STRA4</name>
<evidence type="ECO:0000313" key="1">
    <source>
        <dbReference type="EMBL" id="AJE81798.1"/>
    </source>
</evidence>
<accession>A0A0B5EHY2</accession>
<evidence type="ECO:0000313" key="2">
    <source>
        <dbReference type="Proteomes" id="UP000031523"/>
    </source>
</evidence>
<dbReference type="EMBL" id="CP010519">
    <property type="protein sequence ID" value="AJE81798.1"/>
    <property type="molecule type" value="Genomic_DNA"/>
</dbReference>
<dbReference type="KEGG" id="sals:SLNWT_1422"/>
<proteinExistence type="predicted"/>
<dbReference type="AlphaFoldDB" id="A0A0B5EHY2"/>
<sequence>MIVLFGRARVRRARAVRRAGGARHDRWSCPRRRHALPLYASVLTPGEVPAVGTP</sequence>
<dbReference type="Proteomes" id="UP000031523">
    <property type="component" value="Chromosome"/>
</dbReference>